<evidence type="ECO:0000313" key="5">
    <source>
        <dbReference type="EMBL" id="KAK7235899.1"/>
    </source>
</evidence>
<dbReference type="AlphaFoldDB" id="A0AAN9DNQ7"/>
<evidence type="ECO:0000313" key="7">
    <source>
        <dbReference type="Proteomes" id="UP001372338"/>
    </source>
</evidence>
<protein>
    <submittedName>
        <fullName evidence="4">Uncharacterized protein</fullName>
    </submittedName>
</protein>
<feature type="coiled-coil region" evidence="1">
    <location>
        <begin position="69"/>
        <end position="141"/>
    </location>
</feature>
<gene>
    <name evidence="6" type="ORF">RIF29_43634</name>
    <name evidence="5" type="ORF">RIF29_45994</name>
    <name evidence="4" type="ORF">RIF29_48442</name>
</gene>
<evidence type="ECO:0000256" key="1">
    <source>
        <dbReference type="SAM" id="Coils"/>
    </source>
</evidence>
<feature type="transmembrane region" description="Helical" evidence="3">
    <location>
        <begin position="6"/>
        <end position="29"/>
    </location>
</feature>
<dbReference type="EMBL" id="JAYWIO010000158">
    <property type="protein sequence ID" value="KAK7231134.1"/>
    <property type="molecule type" value="Genomic_DNA"/>
</dbReference>
<dbReference type="Proteomes" id="UP001372338">
    <property type="component" value="Unassembled WGS sequence"/>
</dbReference>
<organism evidence="4 7">
    <name type="scientific">Crotalaria pallida</name>
    <name type="common">Smooth rattlebox</name>
    <name type="synonym">Crotalaria striata</name>
    <dbReference type="NCBI Taxonomy" id="3830"/>
    <lineage>
        <taxon>Eukaryota</taxon>
        <taxon>Viridiplantae</taxon>
        <taxon>Streptophyta</taxon>
        <taxon>Embryophyta</taxon>
        <taxon>Tracheophyta</taxon>
        <taxon>Spermatophyta</taxon>
        <taxon>Magnoliopsida</taxon>
        <taxon>eudicotyledons</taxon>
        <taxon>Gunneridae</taxon>
        <taxon>Pentapetalae</taxon>
        <taxon>rosids</taxon>
        <taxon>fabids</taxon>
        <taxon>Fabales</taxon>
        <taxon>Fabaceae</taxon>
        <taxon>Papilionoideae</taxon>
        <taxon>50 kb inversion clade</taxon>
        <taxon>genistoids sensu lato</taxon>
        <taxon>core genistoids</taxon>
        <taxon>Crotalarieae</taxon>
        <taxon>Crotalaria</taxon>
    </lineage>
</organism>
<proteinExistence type="predicted"/>
<evidence type="ECO:0000256" key="2">
    <source>
        <dbReference type="SAM" id="MobiDB-lite"/>
    </source>
</evidence>
<evidence type="ECO:0000313" key="4">
    <source>
        <dbReference type="EMBL" id="KAK7231134.1"/>
    </source>
</evidence>
<comment type="caution">
    <text evidence="4">The sequence shown here is derived from an EMBL/GenBank/DDBJ whole genome shotgun (WGS) entry which is preliminary data.</text>
</comment>
<dbReference type="EMBL" id="JAYWIO010000040">
    <property type="protein sequence ID" value="KAK7235899.1"/>
    <property type="molecule type" value="Genomic_DNA"/>
</dbReference>
<keyword evidence="1" id="KW-0175">Coiled coil</keyword>
<sequence>MLLGKYLNFLFSRLGWCGGGLILLAVLSFDPETAGEMMAPPGGEGGSGAGSSQRPGFDLNLPPGGRDKVGELVAKLDQVEREISHLSESQIESPEEGEARQLRLSGLKTVLDEILNLLEQAREMDRVRDNERDRLREEKNADYDRWGTLEQENARMRFQVNERTLKKRGPLIKFNFK</sequence>
<reference evidence="4 7" key="1">
    <citation type="submission" date="2024-01" db="EMBL/GenBank/DDBJ databases">
        <title>The genomes of 5 underutilized Papilionoideae crops provide insights into root nodulation and disease resistanc.</title>
        <authorList>
            <person name="Yuan L."/>
        </authorList>
    </citation>
    <scope>NUCLEOTIDE SEQUENCE [LARGE SCALE GENOMIC DNA]</scope>
    <source>
        <strain evidence="4">ZHUSHIDOU_FW_LH</strain>
        <tissue evidence="4">Leaf</tissue>
    </source>
</reference>
<name>A0AAN9DNQ7_CROPI</name>
<accession>A0AAN9DNQ7</accession>
<dbReference type="EMBL" id="JAYWIO010000016">
    <property type="protein sequence ID" value="KAK7239186.1"/>
    <property type="molecule type" value="Genomic_DNA"/>
</dbReference>
<keyword evidence="3" id="KW-0812">Transmembrane</keyword>
<keyword evidence="3" id="KW-1133">Transmembrane helix</keyword>
<keyword evidence="3" id="KW-0472">Membrane</keyword>
<keyword evidence="7" id="KW-1185">Reference proteome</keyword>
<feature type="region of interest" description="Disordered" evidence="2">
    <location>
        <begin position="36"/>
        <end position="63"/>
    </location>
</feature>
<evidence type="ECO:0000313" key="6">
    <source>
        <dbReference type="EMBL" id="KAK7239186.1"/>
    </source>
</evidence>
<evidence type="ECO:0000256" key="3">
    <source>
        <dbReference type="SAM" id="Phobius"/>
    </source>
</evidence>